<sequence length="456" mass="47767">MLKRLTLLTLVLAGPGLLYGLDWTNTGELAGAIQVNELALGPGGHLYAAANTADEGRVYYSSDFTTWQLSGTIPGSLASARALTLDGSGALLLGGNGDYAAHSDAPLVYRSADGANWSFLSRLTGSRVGTSVLSLFTDDAGQIHAGHNYLGMNGAAPCRSTDHGATWVQPTVPANPDGMGPFHHYRLLQVADDDVFVGAWNAGGRMLRSTDRGGTWQHTGGMYDAGHIYAAAESPDGTLFAGTAPKNVPAEPIGRVFKSTDHGANWTQLGYGSFSTTSWIRSLAWTSDGNLYAGSAPRTPGNDAEVFVSGDAGATWSSAGTLPGARDIYRLLELEVSGREYLYAATGPNGDVFRAELSPVGIEEPACPGREKSGLTLSPNPLTGRYVMMRYSLAVAGPVTVSLFDPAGRLISVTKAPGSLAAGSVLLDLRSLRTGVYLVTLQAPGVTTTRKLVKQE</sequence>
<dbReference type="AlphaFoldDB" id="A0A7V0T759"/>
<dbReference type="CDD" id="cd15482">
    <property type="entry name" value="Sialidase_non-viral"/>
    <property type="match status" value="1"/>
</dbReference>
<dbReference type="Proteomes" id="UP000885672">
    <property type="component" value="Unassembled WGS sequence"/>
</dbReference>
<dbReference type="InterPro" id="IPR026444">
    <property type="entry name" value="Secre_tail"/>
</dbReference>
<protein>
    <submittedName>
        <fullName evidence="1">T9SS type A sorting domain-containing protein</fullName>
    </submittedName>
</protein>
<reference evidence="1" key="1">
    <citation type="journal article" date="2020" name="mSystems">
        <title>Genome- and Community-Level Interaction Insights into Carbon Utilization and Element Cycling Functions of Hydrothermarchaeota in Hydrothermal Sediment.</title>
        <authorList>
            <person name="Zhou Z."/>
            <person name="Liu Y."/>
            <person name="Xu W."/>
            <person name="Pan J."/>
            <person name="Luo Z.H."/>
            <person name="Li M."/>
        </authorList>
    </citation>
    <scope>NUCLEOTIDE SEQUENCE [LARGE SCALE GENOMIC DNA]</scope>
    <source>
        <strain evidence="1">SpSt-1182</strain>
    </source>
</reference>
<dbReference type="Gene3D" id="2.130.10.10">
    <property type="entry name" value="YVTN repeat-like/Quinoprotein amine dehydrogenase"/>
    <property type="match status" value="2"/>
</dbReference>
<comment type="caution">
    <text evidence="1">The sequence shown here is derived from an EMBL/GenBank/DDBJ whole genome shotgun (WGS) entry which is preliminary data.</text>
</comment>
<dbReference type="SUPFAM" id="SSF50939">
    <property type="entry name" value="Sialidases"/>
    <property type="match status" value="1"/>
</dbReference>
<dbReference type="SUPFAM" id="SSF110296">
    <property type="entry name" value="Oligoxyloglucan reducing end-specific cellobiohydrolase"/>
    <property type="match status" value="1"/>
</dbReference>
<dbReference type="InterPro" id="IPR036278">
    <property type="entry name" value="Sialidase_sf"/>
</dbReference>
<proteinExistence type="predicted"/>
<accession>A0A7V0T759</accession>
<evidence type="ECO:0000313" key="1">
    <source>
        <dbReference type="EMBL" id="HDR00212.1"/>
    </source>
</evidence>
<dbReference type="EMBL" id="DSBX01000308">
    <property type="protein sequence ID" value="HDR00212.1"/>
    <property type="molecule type" value="Genomic_DNA"/>
</dbReference>
<dbReference type="NCBIfam" id="TIGR04183">
    <property type="entry name" value="Por_Secre_tail"/>
    <property type="match status" value="1"/>
</dbReference>
<gene>
    <name evidence="1" type="ORF">ENN51_08030</name>
</gene>
<name>A0A7V0T759_UNCW3</name>
<organism evidence="1">
    <name type="scientific">candidate division WOR-3 bacterium</name>
    <dbReference type="NCBI Taxonomy" id="2052148"/>
    <lineage>
        <taxon>Bacteria</taxon>
        <taxon>Bacteria division WOR-3</taxon>
    </lineage>
</organism>
<dbReference type="InterPro" id="IPR015943">
    <property type="entry name" value="WD40/YVTN_repeat-like_dom_sf"/>
</dbReference>